<proteinExistence type="predicted"/>
<organism evidence="2">
    <name type="scientific">viral metagenome</name>
    <dbReference type="NCBI Taxonomy" id="1070528"/>
    <lineage>
        <taxon>unclassified sequences</taxon>
        <taxon>metagenomes</taxon>
        <taxon>organismal metagenomes</taxon>
    </lineage>
</organism>
<dbReference type="EMBL" id="MN740010">
    <property type="protein sequence ID" value="QHT83706.1"/>
    <property type="molecule type" value="Genomic_DNA"/>
</dbReference>
<evidence type="ECO:0000256" key="1">
    <source>
        <dbReference type="SAM" id="Phobius"/>
    </source>
</evidence>
<protein>
    <submittedName>
        <fullName evidence="2">Uncharacterized protein</fullName>
    </submittedName>
</protein>
<keyword evidence="1" id="KW-0812">Transmembrane</keyword>
<evidence type="ECO:0000313" key="2">
    <source>
        <dbReference type="EMBL" id="QHT83706.1"/>
    </source>
</evidence>
<name>A0A6C0HU87_9ZZZZ</name>
<sequence>MIKLNNNLYFDNKKNINQQMENISIAEPIDDIIVDLSIPSAPSRIIDNSIVLQAIPLGIPINISSNKMEMDLSIYKHYVIHLHLFTFQTPIFTAKKIQKGIKSIVGISPTMVLLFPLLFYWKW</sequence>
<keyword evidence="1" id="KW-0472">Membrane</keyword>
<feature type="transmembrane region" description="Helical" evidence="1">
    <location>
        <begin position="104"/>
        <end position="121"/>
    </location>
</feature>
<dbReference type="AlphaFoldDB" id="A0A6C0HU87"/>
<reference evidence="2" key="1">
    <citation type="journal article" date="2020" name="Nature">
        <title>Giant virus diversity and host interactions through global metagenomics.</title>
        <authorList>
            <person name="Schulz F."/>
            <person name="Roux S."/>
            <person name="Paez-Espino D."/>
            <person name="Jungbluth S."/>
            <person name="Walsh D.A."/>
            <person name="Denef V.J."/>
            <person name="McMahon K.D."/>
            <person name="Konstantinidis K.T."/>
            <person name="Eloe-Fadrosh E.A."/>
            <person name="Kyrpides N.C."/>
            <person name="Woyke T."/>
        </authorList>
    </citation>
    <scope>NUCLEOTIDE SEQUENCE</scope>
    <source>
        <strain evidence="2">GVMAG-M-3300023184-168</strain>
    </source>
</reference>
<accession>A0A6C0HU87</accession>
<keyword evidence="1" id="KW-1133">Transmembrane helix</keyword>